<dbReference type="InterPro" id="IPR007795">
    <property type="entry name" value="T7SS_EccB"/>
</dbReference>
<evidence type="ECO:0000256" key="10">
    <source>
        <dbReference type="SAM" id="Phobius"/>
    </source>
</evidence>
<comment type="caution">
    <text evidence="11">The sequence shown here is derived from an EMBL/GenBank/DDBJ whole genome shotgun (WGS) entry which is preliminary data.</text>
</comment>
<dbReference type="Pfam" id="PF05108">
    <property type="entry name" value="T7SS_ESX1_EccB"/>
    <property type="match status" value="1"/>
</dbReference>
<dbReference type="RefSeq" id="WP_345654889.1">
    <property type="nucleotide sequence ID" value="NZ_BAABEP010000079.1"/>
</dbReference>
<evidence type="ECO:0000256" key="6">
    <source>
        <dbReference type="ARBA" id="ARBA00022801"/>
    </source>
</evidence>
<evidence type="ECO:0000256" key="7">
    <source>
        <dbReference type="ARBA" id="ARBA00022840"/>
    </source>
</evidence>
<keyword evidence="8 10" id="KW-1133">Transmembrane helix</keyword>
<proteinExistence type="inferred from homology"/>
<evidence type="ECO:0000256" key="5">
    <source>
        <dbReference type="ARBA" id="ARBA00022741"/>
    </source>
</evidence>
<evidence type="ECO:0000256" key="1">
    <source>
        <dbReference type="ARBA" id="ARBA00004162"/>
    </source>
</evidence>
<gene>
    <name evidence="11" type="primary">eccB_1</name>
    <name evidence="11" type="ORF">GCM10023082_61670</name>
</gene>
<keyword evidence="12" id="KW-1185">Reference proteome</keyword>
<organism evidence="11 12">
    <name type="scientific">Streptomyces tremellae</name>
    <dbReference type="NCBI Taxonomy" id="1124239"/>
    <lineage>
        <taxon>Bacteria</taxon>
        <taxon>Bacillati</taxon>
        <taxon>Actinomycetota</taxon>
        <taxon>Actinomycetes</taxon>
        <taxon>Kitasatosporales</taxon>
        <taxon>Streptomycetaceae</taxon>
        <taxon>Streptomyces</taxon>
    </lineage>
</organism>
<evidence type="ECO:0000313" key="11">
    <source>
        <dbReference type="EMBL" id="GAA3758775.1"/>
    </source>
</evidence>
<evidence type="ECO:0000256" key="2">
    <source>
        <dbReference type="ARBA" id="ARBA00008149"/>
    </source>
</evidence>
<sequence length="448" mass="45815">MQTRKDQVQAYQFAMGRLATALVSGNPGGGDSPTRRASVGTFFGAAVVVLLCIGFGVYGLISPVAKTSWKQDGAVVVEKENGNRFLYVDGVLHPVRNFASALLISGRGAASPESVSAKSLAGVRVGSAAGIPDAPDAVPDAAALLNGPWTRCLRPGLPGGQVVDFSPGGHTAALPDDRQVLVTDAKNHRYVLWHGAKYRVTGTAVLIALGMDDEQPLPAPDNWLDAVPDGTALAPAKIDGAGRPAGQVAGRSTAVGDLFTTGGTGTDAHFYVMLDDGIAPVTATESALMSATSGAAKPRTVTAADIAVAKVSKDRALMHRLPDLLDMPPADTKGAAVCVRQESKGPALRTGLVLERGAAATGSRSVLVPPGTGVLALDQAQVGKEGVTPREFLVTEDGTEYAIGDDQALGALGYGSGSGLPLPENVLALLPRGPELSRNAAIATVQRG</sequence>
<keyword evidence="6" id="KW-0378">Hydrolase</keyword>
<keyword evidence="3" id="KW-1003">Cell membrane</keyword>
<dbReference type="PANTHER" id="PTHR40765">
    <property type="entry name" value="ESX-2 SECRETION SYSTEM ATPASE ECCB2"/>
    <property type="match status" value="1"/>
</dbReference>
<dbReference type="Gene3D" id="2.40.50.910">
    <property type="entry name" value="Type VII secretion system EccB, repeat 3 domain"/>
    <property type="match status" value="1"/>
</dbReference>
<accession>A0ABP7GER8</accession>
<evidence type="ECO:0000256" key="3">
    <source>
        <dbReference type="ARBA" id="ARBA00022475"/>
    </source>
</evidence>
<dbReference type="InterPro" id="IPR044857">
    <property type="entry name" value="T7SS_EccB_R1"/>
</dbReference>
<dbReference type="NCBIfam" id="TIGR03919">
    <property type="entry name" value="T7SS_EccB"/>
    <property type="match status" value="1"/>
</dbReference>
<dbReference type="Proteomes" id="UP001499884">
    <property type="component" value="Unassembled WGS sequence"/>
</dbReference>
<evidence type="ECO:0000256" key="4">
    <source>
        <dbReference type="ARBA" id="ARBA00022692"/>
    </source>
</evidence>
<dbReference type="EMBL" id="BAABEP010000079">
    <property type="protein sequence ID" value="GAA3758775.1"/>
    <property type="molecule type" value="Genomic_DNA"/>
</dbReference>
<evidence type="ECO:0000256" key="9">
    <source>
        <dbReference type="ARBA" id="ARBA00023136"/>
    </source>
</evidence>
<comment type="subcellular location">
    <subcellularLocation>
        <location evidence="1">Cell membrane</location>
        <topology evidence="1">Single-pass membrane protein</topology>
    </subcellularLocation>
</comment>
<dbReference type="Gene3D" id="3.30.2390.20">
    <property type="entry name" value="Type VII secretion system EccB, repeat 1 domain"/>
    <property type="match status" value="1"/>
</dbReference>
<reference evidence="12" key="1">
    <citation type="journal article" date="2019" name="Int. J. Syst. Evol. Microbiol.">
        <title>The Global Catalogue of Microorganisms (GCM) 10K type strain sequencing project: providing services to taxonomists for standard genome sequencing and annotation.</title>
        <authorList>
            <consortium name="The Broad Institute Genomics Platform"/>
            <consortium name="The Broad Institute Genome Sequencing Center for Infectious Disease"/>
            <person name="Wu L."/>
            <person name="Ma J."/>
        </authorList>
    </citation>
    <scope>NUCLEOTIDE SEQUENCE [LARGE SCALE GENOMIC DNA]</scope>
    <source>
        <strain evidence="12">JCM 30846</strain>
    </source>
</reference>
<name>A0ABP7GER8_9ACTN</name>
<comment type="similarity">
    <text evidence="2">Belongs to the EccB family.</text>
</comment>
<keyword evidence="9 10" id="KW-0472">Membrane</keyword>
<keyword evidence="7" id="KW-0067">ATP-binding</keyword>
<dbReference type="PANTHER" id="PTHR40765:SF2">
    <property type="entry name" value="ESX-2 SECRETION SYSTEM ATPASE ECCB2"/>
    <property type="match status" value="1"/>
</dbReference>
<evidence type="ECO:0000313" key="12">
    <source>
        <dbReference type="Proteomes" id="UP001499884"/>
    </source>
</evidence>
<protein>
    <submittedName>
        <fullName evidence="11">Type VII secretion protein EccB</fullName>
    </submittedName>
</protein>
<dbReference type="InterPro" id="IPR042485">
    <property type="entry name" value="T7SS_EccB_R3"/>
</dbReference>
<feature type="transmembrane region" description="Helical" evidence="10">
    <location>
        <begin position="42"/>
        <end position="61"/>
    </location>
</feature>
<keyword evidence="5" id="KW-0547">Nucleotide-binding</keyword>
<keyword evidence="4 10" id="KW-0812">Transmembrane</keyword>
<evidence type="ECO:0000256" key="8">
    <source>
        <dbReference type="ARBA" id="ARBA00022989"/>
    </source>
</evidence>